<dbReference type="PROSITE" id="PS50026">
    <property type="entry name" value="EGF_3"/>
    <property type="match status" value="3"/>
</dbReference>
<feature type="domain" description="Anaphylatoxin-like" evidence="14">
    <location>
        <begin position="540"/>
        <end position="572"/>
    </location>
</feature>
<evidence type="ECO:0000256" key="11">
    <source>
        <dbReference type="PROSITE-ProRule" id="PRU00076"/>
    </source>
</evidence>
<dbReference type="FunFam" id="2.10.25.10:FF:000078">
    <property type="entry name" value="Fibulin-1"/>
    <property type="match status" value="2"/>
</dbReference>
<dbReference type="PANTHER" id="PTHR47333:SF4">
    <property type="entry name" value="EGF-LIKE DOMAIN-CONTAINING PROTEIN"/>
    <property type="match status" value="1"/>
</dbReference>
<evidence type="ECO:0000259" key="15">
    <source>
        <dbReference type="PROSITE" id="PS50026"/>
    </source>
</evidence>
<feature type="compositionally biased region" description="Acidic residues" evidence="12">
    <location>
        <begin position="634"/>
        <end position="643"/>
    </location>
</feature>
<evidence type="ECO:0000313" key="17">
    <source>
        <dbReference type="Proteomes" id="UP001174136"/>
    </source>
</evidence>
<keyword evidence="7" id="KW-0677">Repeat</keyword>
<dbReference type="InterPro" id="IPR009030">
    <property type="entry name" value="Growth_fac_rcpt_cys_sf"/>
</dbReference>
<evidence type="ECO:0000256" key="7">
    <source>
        <dbReference type="ARBA" id="ARBA00022737"/>
    </source>
</evidence>
<evidence type="ECO:0000256" key="6">
    <source>
        <dbReference type="ARBA" id="ARBA00022729"/>
    </source>
</evidence>
<proteinExistence type="inferred from homology"/>
<dbReference type="Pfam" id="PF24532">
    <property type="entry name" value="FIBL-2"/>
    <property type="match status" value="1"/>
</dbReference>
<dbReference type="Pfam" id="PF12662">
    <property type="entry name" value="cEGF"/>
    <property type="match status" value="2"/>
</dbReference>
<keyword evidence="5 11" id="KW-0245">EGF-like domain</keyword>
<feature type="domain" description="EGF-like" evidence="15">
    <location>
        <begin position="928"/>
        <end position="966"/>
    </location>
</feature>
<keyword evidence="8" id="KW-0106">Calcium</keyword>
<dbReference type="InterPro" id="IPR000020">
    <property type="entry name" value="Anaphylatoxin/fibulin"/>
</dbReference>
<dbReference type="PROSITE" id="PS01177">
    <property type="entry name" value="ANAPHYLATOXIN_1"/>
    <property type="match status" value="1"/>
</dbReference>
<dbReference type="GO" id="GO:0005576">
    <property type="term" value="C:extracellular region"/>
    <property type="evidence" value="ECO:0007669"/>
    <property type="project" value="InterPro"/>
</dbReference>
<dbReference type="Gene3D" id="2.10.25.10">
    <property type="entry name" value="Laminin"/>
    <property type="match status" value="10"/>
</dbReference>
<feature type="compositionally biased region" description="Polar residues" evidence="12">
    <location>
        <begin position="370"/>
        <end position="383"/>
    </location>
</feature>
<dbReference type="InterPro" id="IPR026823">
    <property type="entry name" value="cEGF"/>
</dbReference>
<dbReference type="FunFam" id="2.10.25.10:FF:000139">
    <property type="entry name" value="Fibulin-1"/>
    <property type="match status" value="1"/>
</dbReference>
<evidence type="ECO:0000256" key="3">
    <source>
        <dbReference type="ARBA" id="ARBA00022525"/>
    </source>
</evidence>
<feature type="region of interest" description="Disordered" evidence="12">
    <location>
        <begin position="582"/>
        <end position="644"/>
    </location>
</feature>
<dbReference type="SMART" id="SM00181">
    <property type="entry name" value="EGF"/>
    <property type="match status" value="10"/>
</dbReference>
<evidence type="ECO:0000256" key="10">
    <source>
        <dbReference type="ARBA" id="ARBA00023180"/>
    </source>
</evidence>
<dbReference type="CDD" id="cd00054">
    <property type="entry name" value="EGF_CA"/>
    <property type="match status" value="5"/>
</dbReference>
<feature type="signal peptide" evidence="13">
    <location>
        <begin position="1"/>
        <end position="22"/>
    </location>
</feature>
<evidence type="ECO:0000256" key="5">
    <source>
        <dbReference type="ARBA" id="ARBA00022536"/>
    </source>
</evidence>
<dbReference type="PROSITE" id="PS01186">
    <property type="entry name" value="EGF_2"/>
    <property type="match status" value="3"/>
</dbReference>
<accession>A0AA47N0L1</accession>
<comment type="subcellular location">
    <subcellularLocation>
        <location evidence="1">Secreted</location>
        <location evidence="1">Extracellular space</location>
        <location evidence="1">Extracellular matrix</location>
    </subcellularLocation>
</comment>
<evidence type="ECO:0000256" key="12">
    <source>
        <dbReference type="SAM" id="MobiDB-lite"/>
    </source>
</evidence>
<evidence type="ECO:0000256" key="2">
    <source>
        <dbReference type="ARBA" id="ARBA00006127"/>
    </source>
</evidence>
<dbReference type="InterPro" id="IPR018097">
    <property type="entry name" value="EGF_Ca-bd_CS"/>
</dbReference>
<keyword evidence="9" id="KW-1015">Disulfide bond</keyword>
<dbReference type="InterPro" id="IPR001881">
    <property type="entry name" value="EGF-like_Ca-bd_dom"/>
</dbReference>
<keyword evidence="6 13" id="KW-0732">Signal</keyword>
<dbReference type="Proteomes" id="UP001174136">
    <property type="component" value="Unassembled WGS sequence"/>
</dbReference>
<dbReference type="FunFam" id="2.10.25.10:FF:000010">
    <property type="entry name" value="Pro-epidermal growth factor"/>
    <property type="match status" value="2"/>
</dbReference>
<keyword evidence="10" id="KW-0325">Glycoprotein</keyword>
<dbReference type="GO" id="GO:0005509">
    <property type="term" value="F:calcium ion binding"/>
    <property type="evidence" value="ECO:0007669"/>
    <property type="project" value="InterPro"/>
</dbReference>
<keyword evidence="3" id="KW-0964">Secreted</keyword>
<feature type="domain" description="EGF-like" evidence="15">
    <location>
        <begin position="1034"/>
        <end position="1072"/>
    </location>
</feature>
<evidence type="ECO:0000256" key="8">
    <source>
        <dbReference type="ARBA" id="ARBA00022837"/>
    </source>
</evidence>
<dbReference type="PROSITE" id="PS01187">
    <property type="entry name" value="EGF_CA"/>
    <property type="match status" value="3"/>
</dbReference>
<name>A0AA47N0L1_MERPO</name>
<dbReference type="PANTHER" id="PTHR47333">
    <property type="entry name" value="VON WILLEBRAND FACTOR C AND EGF DOMAIN-CONTAINING PROTEIN"/>
    <property type="match status" value="1"/>
</dbReference>
<dbReference type="AlphaFoldDB" id="A0AA47N0L1"/>
<dbReference type="SMART" id="SM00179">
    <property type="entry name" value="EGF_CA"/>
    <property type="match status" value="9"/>
</dbReference>
<feature type="compositionally biased region" description="Basic and acidic residues" evidence="12">
    <location>
        <begin position="594"/>
        <end position="606"/>
    </location>
</feature>
<protein>
    <submittedName>
        <fullName evidence="16">Fibulin-2</fullName>
    </submittedName>
</protein>
<evidence type="ECO:0000256" key="4">
    <source>
        <dbReference type="ARBA" id="ARBA00022530"/>
    </source>
</evidence>
<dbReference type="SMART" id="SM00104">
    <property type="entry name" value="ANATO"/>
    <property type="match status" value="2"/>
</dbReference>
<dbReference type="PROSITE" id="PS00010">
    <property type="entry name" value="ASX_HYDROXYL"/>
    <property type="match status" value="4"/>
</dbReference>
<dbReference type="SUPFAM" id="SSF57184">
    <property type="entry name" value="Growth factor receptor domain"/>
    <property type="match status" value="3"/>
</dbReference>
<dbReference type="InterPro" id="IPR000152">
    <property type="entry name" value="EGF-type_Asp/Asn_hydroxyl_site"/>
</dbReference>
<comment type="similarity">
    <text evidence="2">Belongs to the fibulin family.</text>
</comment>
<evidence type="ECO:0000256" key="9">
    <source>
        <dbReference type="ARBA" id="ARBA00023157"/>
    </source>
</evidence>
<dbReference type="InterPro" id="IPR055088">
    <property type="entry name" value="Fibulin_C"/>
</dbReference>
<dbReference type="InterPro" id="IPR056612">
    <property type="entry name" value="FIBL-2_dom"/>
</dbReference>
<dbReference type="Pfam" id="PF22914">
    <property type="entry name" value="Fibulin_C"/>
    <property type="match status" value="1"/>
</dbReference>
<dbReference type="InterPro" id="IPR052080">
    <property type="entry name" value="vWF_C/EGF_Fibrillin"/>
</dbReference>
<comment type="caution">
    <text evidence="16">The sequence shown here is derived from an EMBL/GenBank/DDBJ whole genome shotgun (WGS) entry which is preliminary data.</text>
</comment>
<dbReference type="InterPro" id="IPR000742">
    <property type="entry name" value="EGF"/>
</dbReference>
<feature type="region of interest" description="Disordered" evidence="12">
    <location>
        <begin position="696"/>
        <end position="727"/>
    </location>
</feature>
<dbReference type="Gene3D" id="2.10.70.10">
    <property type="entry name" value="Complement Module, domain 1"/>
    <property type="match status" value="1"/>
</dbReference>
<feature type="chain" id="PRO_5041313022" evidence="13">
    <location>
        <begin position="23"/>
        <end position="1276"/>
    </location>
</feature>
<feature type="domain" description="EGF-like" evidence="15">
    <location>
        <begin position="653"/>
        <end position="694"/>
    </location>
</feature>
<keyword evidence="17" id="KW-1185">Reference proteome</keyword>
<evidence type="ECO:0000256" key="13">
    <source>
        <dbReference type="SAM" id="SignalP"/>
    </source>
</evidence>
<sequence length="1276" mass="139979">MDIRRVALCLSYIILYLDVCLGQKDCTGLDCPDLQNCIEEVLEVGACCATCVRKGCTCEGYQYYDCLQAGYRKGKVPQGESYFVDYGSTECSCPRGGGKISCSFIPCPDVPPNCIELTHPADGCPQCERIGCVHGNKNYNAGHSFQMDPCQVCYCPNDGGHLVCSPMPGCDPYGSKKTAMIPPAENNDPLRDNSRLLVSKLPLDDALPLYKQDPPNFGTDEYDYTLAEPTASLPRDRDRIQESTTSPPTHPEASIVSSTSGDDRRTEEPGETPGSQDQDGKYQVKTHRQLLPHHIEQVTTGAHKDNYKITSVGTTTTQTVTTENPRLPQEASVKTVRRHDRDWERVAPDAPALSTPTDEEGRTDGHQRHNPSGNSSGRVASHTQGHEGATEARREEQHHYQIVQLSPTRTAPVRIRGEGEKPRRQAQTLHNYQTQTAEGEPNVSAKELVRVCCETGEKWATANGHCDHTGLPREERHSICRMAQKQCCLGTLRQQQCLAGVNAAQSGALCEASDKCGGDSYTHKCGVVMSPSDPQECCGCCVLGLRIRSEGHRCEAHQYLGPRCRHSFLTCCHGEAGAEGGAQGAGGGEGGGEEGVRHPVRERPHLDTTPTPRKVSDSPFPKEAFSIGEKGEQQEQEEEEEENVVERPFQVEDMDECAVHQDGLCQQRCVNTPGSYRCECFVGFSLQQDGITCAPEAPAREEEDNSLEEHHKGAAGSPQPPPCPAQPLQSNPCAQQCTPVGGRVQCSCFPGFSLEGDGYSCEDVNECLTMQSCPPSQRCINTAGSYVCQRQITCPQGFQLNNDMCEGTVLQSAASGVRQHPKYTPNAPGIGRQYINECLVRSYTCGLGFDCVNQVGSFRCAARPQCAAGFGQDAQGNCVDIDECAGQSLPCGPGFTCVNTVGSHTCQRKMLMCSRGYHGSPDGVRCIDVDECQNNVHRCGEGQLCHNLPGSYRCDCQPGYQYDSFRRMCVGTSGGELWSQTRRNRLLCFSGHVNECWRYPGRLCAQTCENTPGSYQCSCTAGFRLAADGKNCEDVNECLANPCSQECANMYGSYQCYCNQGYHLREDGHTCEDIDECVQSVGHLCTYKCVNVPGSYRCACPEHGYSMAANGRACRDIDECALGSHNCSLAETCFNIQGGHRCLDFTCPHNYHKVADTRCERTGCPNHLDCQTTPLRITYYYLSFQSNILVPAQIFRIGPSPAYSGDNVIVTITRGNDENYFSTRKLNTYTGAVYMQRQVLSPPRDFLVEVEMKLWRQGAFTTFQARIYVFITGGPL</sequence>
<organism evidence="16 17">
    <name type="scientific">Merluccius polli</name>
    <name type="common">Benguela hake</name>
    <name type="synonym">Merluccius cadenati</name>
    <dbReference type="NCBI Taxonomy" id="89951"/>
    <lineage>
        <taxon>Eukaryota</taxon>
        <taxon>Metazoa</taxon>
        <taxon>Chordata</taxon>
        <taxon>Craniata</taxon>
        <taxon>Vertebrata</taxon>
        <taxon>Euteleostomi</taxon>
        <taxon>Actinopterygii</taxon>
        <taxon>Neopterygii</taxon>
        <taxon>Teleostei</taxon>
        <taxon>Neoteleostei</taxon>
        <taxon>Acanthomorphata</taxon>
        <taxon>Zeiogadaria</taxon>
        <taxon>Gadariae</taxon>
        <taxon>Gadiformes</taxon>
        <taxon>Gadoidei</taxon>
        <taxon>Merlucciidae</taxon>
        <taxon>Merluccius</taxon>
    </lineage>
</organism>
<feature type="compositionally biased region" description="Basic and acidic residues" evidence="12">
    <location>
        <begin position="384"/>
        <end position="399"/>
    </location>
</feature>
<dbReference type="Pfam" id="PF07645">
    <property type="entry name" value="EGF_CA"/>
    <property type="match status" value="6"/>
</dbReference>
<reference evidence="16" key="1">
    <citation type="journal article" date="2023" name="Front. Mar. Sci.">
        <title>A new Merluccius polli reference genome to investigate the effects of global change in West African waters.</title>
        <authorList>
            <person name="Mateo J.L."/>
            <person name="Blanco-Fernandez C."/>
            <person name="Garcia-Vazquez E."/>
            <person name="Machado-Schiaffino G."/>
        </authorList>
    </citation>
    <scope>NUCLEOTIDE SEQUENCE</scope>
    <source>
        <strain evidence="16">C29</strain>
        <tissue evidence="16">Fin</tissue>
    </source>
</reference>
<dbReference type="FunFam" id="2.10.25.10:FF:000341">
    <property type="entry name" value="Fibulin 2"/>
    <property type="match status" value="1"/>
</dbReference>
<dbReference type="EMBL" id="JAOPHQ010001749">
    <property type="protein sequence ID" value="KAK0149477.1"/>
    <property type="molecule type" value="Genomic_DNA"/>
</dbReference>
<dbReference type="InterPro" id="IPR049883">
    <property type="entry name" value="NOTCH1_EGF-like"/>
</dbReference>
<feature type="region of interest" description="Disordered" evidence="12">
    <location>
        <begin position="229"/>
        <end position="284"/>
    </location>
</feature>
<dbReference type="PROSITE" id="PS01178">
    <property type="entry name" value="ANAPHYLATOXIN_2"/>
    <property type="match status" value="1"/>
</dbReference>
<keyword evidence="4" id="KW-0272">Extracellular matrix</keyword>
<evidence type="ECO:0000256" key="1">
    <source>
        <dbReference type="ARBA" id="ARBA00004498"/>
    </source>
</evidence>
<feature type="region of interest" description="Disordered" evidence="12">
    <location>
        <begin position="315"/>
        <end position="428"/>
    </location>
</feature>
<evidence type="ECO:0000259" key="14">
    <source>
        <dbReference type="PROSITE" id="PS01178"/>
    </source>
</evidence>
<gene>
    <name evidence="16" type="primary">FBLN2</name>
    <name evidence="16" type="ORF">N1851_009793</name>
</gene>
<evidence type="ECO:0000313" key="16">
    <source>
        <dbReference type="EMBL" id="KAK0149477.1"/>
    </source>
</evidence>
<comment type="caution">
    <text evidence="11">Lacks conserved residue(s) required for the propagation of feature annotation.</text>
</comment>